<keyword evidence="7" id="KW-1185">Reference proteome</keyword>
<feature type="signal peptide" evidence="4">
    <location>
        <begin position="1"/>
        <end position="35"/>
    </location>
</feature>
<dbReference type="InterPro" id="IPR039424">
    <property type="entry name" value="SBP_5"/>
</dbReference>
<dbReference type="Pfam" id="PF00496">
    <property type="entry name" value="SBP_bac_5"/>
    <property type="match status" value="1"/>
</dbReference>
<evidence type="ECO:0000256" key="4">
    <source>
        <dbReference type="SAM" id="SignalP"/>
    </source>
</evidence>
<organism evidence="6 7">
    <name type="scientific">Mesorhizobium opportunistum</name>
    <dbReference type="NCBI Taxonomy" id="593909"/>
    <lineage>
        <taxon>Bacteria</taxon>
        <taxon>Pseudomonadati</taxon>
        <taxon>Pseudomonadota</taxon>
        <taxon>Alphaproteobacteria</taxon>
        <taxon>Hyphomicrobiales</taxon>
        <taxon>Phyllobacteriaceae</taxon>
        <taxon>Mesorhizobium</taxon>
    </lineage>
</organism>
<sequence length="569" mass="62416">MSKKVTVPSFNRRRVLLSIATTSLFSPLLIGSAAAAQQDHKHPTACRSPVPGADIIIGKRTDDVLTFDPHENSSSTAAEIIGNLYETLITWDGTTFAPGLANKWGNPSKDNLNWDFYLSPGHVFSTGNPVGPSDIIYSFKRLFIIGKAPASALTPLGLTSENIEKSLTFIAPNQLTISLPVGAATHLLFPFLASAAGSILDINEVKSRLLVDTSGPPVKEFDWLDPRFDRGAGWLKSSSAGSGPFRLINAVRSDEIVLQTNCYHPSHAKAHRIVVRDIPDGREQIRLLEKGKLDAGWNAQRPDPLVENSRKLPSRGQTHSNLRLRDIRVPRANLLVLGMNIADASLSDPVREAIKISIDRTKLVSRQNASRWSPQPHFCPSPLLPLPTDQSDDLAADPMRAKTLLNGTAKLSLAYAEGTGLSSVVSSLAEQLATVGIAIDLQPSVSGRAFFRGLAERNHQLALFSWSSDYLDPYSNAYAFCVNDDRARTPAWYCQWQNPTIAEQAFAAAVEPDLDKRTSLYLNLDHTLRIDGPYLFLLEETAQVTTKTDIPMKVGVIDNFTRYPLSLHR</sequence>
<feature type="chain" id="PRO_5046671249" evidence="4">
    <location>
        <begin position="36"/>
        <end position="569"/>
    </location>
</feature>
<dbReference type="PIRSF" id="PIRSF002741">
    <property type="entry name" value="MppA"/>
    <property type="match status" value="1"/>
</dbReference>
<accession>A0ABV1YA69</accession>
<comment type="caution">
    <text evidence="6">The sequence shown here is derived from an EMBL/GenBank/DDBJ whole genome shotgun (WGS) entry which is preliminary data.</text>
</comment>
<evidence type="ECO:0000256" key="2">
    <source>
        <dbReference type="ARBA" id="ARBA00005695"/>
    </source>
</evidence>
<feature type="region of interest" description="Disordered" evidence="3">
    <location>
        <begin position="299"/>
        <end position="318"/>
    </location>
</feature>
<reference evidence="6 7" key="1">
    <citation type="journal article" date="2024" name="Proc. Natl. Acad. Sci. U.S.A.">
        <title>The evolutionary genomics of adaptation to stress in wild rhizobium bacteria.</title>
        <authorList>
            <person name="Kehlet-Delgado H."/>
            <person name="Montoya A.P."/>
            <person name="Jensen K.T."/>
            <person name="Wendlandt C.E."/>
            <person name="Dexheimer C."/>
            <person name="Roberts M."/>
            <person name="Torres Martinez L."/>
            <person name="Friesen M.L."/>
            <person name="Griffitts J.S."/>
            <person name="Porter S.S."/>
        </authorList>
    </citation>
    <scope>NUCLEOTIDE SEQUENCE [LARGE SCALE GENOMIC DNA]</scope>
    <source>
        <strain evidence="6 7">M0729</strain>
    </source>
</reference>
<evidence type="ECO:0000313" key="6">
    <source>
        <dbReference type="EMBL" id="MER8932068.1"/>
    </source>
</evidence>
<comment type="subcellular location">
    <subcellularLocation>
        <location evidence="1">Periplasm</location>
    </subcellularLocation>
</comment>
<protein>
    <submittedName>
        <fullName evidence="6">ABC transporter substrate-binding protein</fullName>
    </submittedName>
</protein>
<evidence type="ECO:0000256" key="3">
    <source>
        <dbReference type="SAM" id="MobiDB-lite"/>
    </source>
</evidence>
<evidence type="ECO:0000259" key="5">
    <source>
        <dbReference type="Pfam" id="PF00496"/>
    </source>
</evidence>
<dbReference type="SUPFAM" id="SSF53850">
    <property type="entry name" value="Periplasmic binding protein-like II"/>
    <property type="match status" value="1"/>
</dbReference>
<dbReference type="EMBL" id="JAMYPJ010000003">
    <property type="protein sequence ID" value="MER8932068.1"/>
    <property type="molecule type" value="Genomic_DNA"/>
</dbReference>
<name>A0ABV1YA69_9HYPH</name>
<comment type="similarity">
    <text evidence="2">Belongs to the bacterial solute-binding protein 5 family.</text>
</comment>
<feature type="domain" description="Solute-binding protein family 5" evidence="5">
    <location>
        <begin position="96"/>
        <end position="483"/>
    </location>
</feature>
<dbReference type="RefSeq" id="WP_352568459.1">
    <property type="nucleotide sequence ID" value="NZ_JAMYMY010000002.1"/>
</dbReference>
<dbReference type="Gene3D" id="3.40.190.10">
    <property type="entry name" value="Periplasmic binding protein-like II"/>
    <property type="match status" value="1"/>
</dbReference>
<gene>
    <name evidence="6" type="ORF">NKI33_03680</name>
</gene>
<evidence type="ECO:0000313" key="7">
    <source>
        <dbReference type="Proteomes" id="UP001464387"/>
    </source>
</evidence>
<dbReference type="InterPro" id="IPR000914">
    <property type="entry name" value="SBP_5_dom"/>
</dbReference>
<dbReference type="Proteomes" id="UP001464387">
    <property type="component" value="Unassembled WGS sequence"/>
</dbReference>
<dbReference type="PANTHER" id="PTHR30290">
    <property type="entry name" value="PERIPLASMIC BINDING COMPONENT OF ABC TRANSPORTER"/>
    <property type="match status" value="1"/>
</dbReference>
<evidence type="ECO:0000256" key="1">
    <source>
        <dbReference type="ARBA" id="ARBA00004418"/>
    </source>
</evidence>
<keyword evidence="4" id="KW-0732">Signal</keyword>
<dbReference type="Gene3D" id="3.10.105.10">
    <property type="entry name" value="Dipeptide-binding Protein, Domain 3"/>
    <property type="match status" value="1"/>
</dbReference>
<proteinExistence type="inferred from homology"/>
<dbReference type="InterPro" id="IPR030678">
    <property type="entry name" value="Peptide/Ni-bd"/>
</dbReference>